<evidence type="ECO:0000313" key="2">
    <source>
        <dbReference type="Proteomes" id="UP001488838"/>
    </source>
</evidence>
<organism evidence="1 2">
    <name type="scientific">Myodes glareolus</name>
    <name type="common">Bank vole</name>
    <name type="synonym">Clethrionomys glareolus</name>
    <dbReference type="NCBI Taxonomy" id="447135"/>
    <lineage>
        <taxon>Eukaryota</taxon>
        <taxon>Metazoa</taxon>
        <taxon>Chordata</taxon>
        <taxon>Craniata</taxon>
        <taxon>Vertebrata</taxon>
        <taxon>Euteleostomi</taxon>
        <taxon>Mammalia</taxon>
        <taxon>Eutheria</taxon>
        <taxon>Euarchontoglires</taxon>
        <taxon>Glires</taxon>
        <taxon>Rodentia</taxon>
        <taxon>Myomorpha</taxon>
        <taxon>Muroidea</taxon>
        <taxon>Cricetidae</taxon>
        <taxon>Arvicolinae</taxon>
        <taxon>Myodes</taxon>
    </lineage>
</organism>
<proteinExistence type="predicted"/>
<dbReference type="Proteomes" id="UP001488838">
    <property type="component" value="Unassembled WGS sequence"/>
</dbReference>
<sequence length="161" mass="16690">MEAEVTSATLLGSSEGGAPGSQVAGPLLMTGPLLMARLLGLNLDHVTAMEHLLKSVLLYPLNNSAASSSTVTCVWDLGVKGPMSYGQGSPKSAKLTCLEETQMDVTSLLQTLVASSERSIHMCVKFTNGQALRTLQQGSVLMSEAAVAIKGSADAPIWAAT</sequence>
<gene>
    <name evidence="1" type="ORF">U0070_004802</name>
</gene>
<evidence type="ECO:0000313" key="1">
    <source>
        <dbReference type="EMBL" id="KAK7821838.1"/>
    </source>
</evidence>
<name>A0AAW0J4W8_MYOGA</name>
<accession>A0AAW0J4W8</accession>
<reference evidence="1 2" key="1">
    <citation type="journal article" date="2023" name="bioRxiv">
        <title>Conserved and derived expression patterns and positive selection on dental genes reveal complex evolutionary context of ever-growing rodent molars.</title>
        <authorList>
            <person name="Calamari Z.T."/>
            <person name="Song A."/>
            <person name="Cohen E."/>
            <person name="Akter M."/>
            <person name="Roy R.D."/>
            <person name="Hallikas O."/>
            <person name="Christensen M.M."/>
            <person name="Li P."/>
            <person name="Marangoni P."/>
            <person name="Jernvall J."/>
            <person name="Klein O.D."/>
        </authorList>
    </citation>
    <scope>NUCLEOTIDE SEQUENCE [LARGE SCALE GENOMIC DNA]</scope>
    <source>
        <strain evidence="1">V071</strain>
    </source>
</reference>
<comment type="caution">
    <text evidence="1">The sequence shown here is derived from an EMBL/GenBank/DDBJ whole genome shotgun (WGS) entry which is preliminary data.</text>
</comment>
<keyword evidence="2" id="KW-1185">Reference proteome</keyword>
<dbReference type="AlphaFoldDB" id="A0AAW0J4W8"/>
<protein>
    <submittedName>
        <fullName evidence="1">Uncharacterized protein</fullName>
    </submittedName>
</protein>
<dbReference type="EMBL" id="JBBHLL010000062">
    <property type="protein sequence ID" value="KAK7821838.1"/>
    <property type="molecule type" value="Genomic_DNA"/>
</dbReference>